<dbReference type="Gene3D" id="3.80.10.10">
    <property type="entry name" value="Ribonuclease Inhibitor"/>
    <property type="match status" value="1"/>
</dbReference>
<organism evidence="2 5">
    <name type="scientific">Didymodactylos carnosus</name>
    <dbReference type="NCBI Taxonomy" id="1234261"/>
    <lineage>
        <taxon>Eukaryota</taxon>
        <taxon>Metazoa</taxon>
        <taxon>Spiralia</taxon>
        <taxon>Gnathifera</taxon>
        <taxon>Rotifera</taxon>
        <taxon>Eurotatoria</taxon>
        <taxon>Bdelloidea</taxon>
        <taxon>Philodinida</taxon>
        <taxon>Philodinidae</taxon>
        <taxon>Didymodactylos</taxon>
    </lineage>
</organism>
<protein>
    <recommendedName>
        <fullName evidence="6">F-box domain-containing protein</fullName>
    </recommendedName>
</protein>
<proteinExistence type="predicted"/>
<dbReference type="Proteomes" id="UP000681722">
    <property type="component" value="Unassembled WGS sequence"/>
</dbReference>
<dbReference type="Proteomes" id="UP000677228">
    <property type="component" value="Unassembled WGS sequence"/>
</dbReference>
<dbReference type="InterPro" id="IPR032675">
    <property type="entry name" value="LRR_dom_sf"/>
</dbReference>
<dbReference type="EMBL" id="CAJOBC010003823">
    <property type="protein sequence ID" value="CAF3802132.1"/>
    <property type="molecule type" value="Genomic_DNA"/>
</dbReference>
<dbReference type="SUPFAM" id="SSF52047">
    <property type="entry name" value="RNI-like"/>
    <property type="match status" value="1"/>
</dbReference>
<evidence type="ECO:0000313" key="2">
    <source>
        <dbReference type="EMBL" id="CAF1031348.1"/>
    </source>
</evidence>
<dbReference type="EMBL" id="CAJOBA010003651">
    <property type="protein sequence ID" value="CAF3688643.1"/>
    <property type="molecule type" value="Genomic_DNA"/>
</dbReference>
<sequence length="344" mass="41107">MSKRTKLEDLSDELYFELFEYLNVCDLHESLFNLNSRLNQIILDRRLCLHGCILTYEQLVYFSSKIQPYLENSEQTIISLQISGYRYWQQLFSNHIYLSIRSLTVNGAEELSALKSLLISKHLPFLKHLTITATRRFVYSETRVYDLIYTIISQNQTLTTCVFDFHFNIRSFRHRSHETQFSHLSSIIERLNLRVNFNLKNFSRVIKQLPNLRFLEARIYGNDNLDNFHLSLIQNLTYLILSISCVPFLKLERILSMMSNLKKLHIKGYINLDTNYLKQSYRWKQLLTKKLSLLKQFRLSFKTNFILDSQCLLKKFQQDQYFQQNNFYLEEQPSHGYLKMTGSF</sequence>
<dbReference type="EMBL" id="CAJNOK010003650">
    <property type="protein sequence ID" value="CAF0909387.1"/>
    <property type="molecule type" value="Genomic_DNA"/>
</dbReference>
<keyword evidence="5" id="KW-1185">Reference proteome</keyword>
<evidence type="ECO:0000313" key="3">
    <source>
        <dbReference type="EMBL" id="CAF3688643.1"/>
    </source>
</evidence>
<name>A0A814IZM0_9BILA</name>
<evidence type="ECO:0000313" key="1">
    <source>
        <dbReference type="EMBL" id="CAF0909387.1"/>
    </source>
</evidence>
<dbReference type="EMBL" id="CAJNOQ010003823">
    <property type="protein sequence ID" value="CAF1031348.1"/>
    <property type="molecule type" value="Genomic_DNA"/>
</dbReference>
<gene>
    <name evidence="2" type="ORF">GPM918_LOCUS15295</name>
    <name evidence="1" type="ORF">OVA965_LOCUS10040</name>
    <name evidence="4" type="ORF">SRO942_LOCUS15295</name>
    <name evidence="3" type="ORF">TMI583_LOCUS10036</name>
</gene>
<evidence type="ECO:0000313" key="4">
    <source>
        <dbReference type="EMBL" id="CAF3802132.1"/>
    </source>
</evidence>
<comment type="caution">
    <text evidence="2">The sequence shown here is derived from an EMBL/GenBank/DDBJ whole genome shotgun (WGS) entry which is preliminary data.</text>
</comment>
<accession>A0A814IZM0</accession>
<dbReference type="Proteomes" id="UP000682733">
    <property type="component" value="Unassembled WGS sequence"/>
</dbReference>
<evidence type="ECO:0008006" key="6">
    <source>
        <dbReference type="Google" id="ProtNLM"/>
    </source>
</evidence>
<dbReference type="AlphaFoldDB" id="A0A814IZM0"/>
<dbReference type="Proteomes" id="UP000663829">
    <property type="component" value="Unassembled WGS sequence"/>
</dbReference>
<reference evidence="2" key="1">
    <citation type="submission" date="2021-02" db="EMBL/GenBank/DDBJ databases">
        <authorList>
            <person name="Nowell W R."/>
        </authorList>
    </citation>
    <scope>NUCLEOTIDE SEQUENCE</scope>
</reference>
<evidence type="ECO:0000313" key="5">
    <source>
        <dbReference type="Proteomes" id="UP000663829"/>
    </source>
</evidence>